<dbReference type="Gene3D" id="3.90.1410.10">
    <property type="entry name" value="set domain protein methyltransferase, domain 1"/>
    <property type="match status" value="1"/>
</dbReference>
<keyword evidence="6" id="KW-1185">Reference proteome</keyword>
<dbReference type="SUPFAM" id="SSF82199">
    <property type="entry name" value="SET domain"/>
    <property type="match status" value="1"/>
</dbReference>
<comment type="caution">
    <text evidence="5">The sequence shown here is derived from an EMBL/GenBank/DDBJ whole genome shotgun (WGS) entry which is preliminary data.</text>
</comment>
<dbReference type="PANTHER" id="PTHR13271:SF123">
    <property type="entry name" value="RIBULOSE-1,5-BISPHOSPHATE CARBOXYLASE_OXYGENASE SMALL SUBUNIT N-METHYLTRANSFERASE I-RELATED"/>
    <property type="match status" value="1"/>
</dbReference>
<dbReference type="AlphaFoldDB" id="A0AAV9J1J2"/>
<dbReference type="GO" id="GO:0032259">
    <property type="term" value="P:methylation"/>
    <property type="evidence" value="ECO:0007669"/>
    <property type="project" value="UniProtKB-KW"/>
</dbReference>
<dbReference type="EMBL" id="JANCYW010000016">
    <property type="protein sequence ID" value="KAK4538208.1"/>
    <property type="molecule type" value="Genomic_DNA"/>
</dbReference>
<proteinExistence type="predicted"/>
<accession>A0AAV9J1J2</accession>
<dbReference type="SUPFAM" id="SSF81822">
    <property type="entry name" value="RuBisCo LSMT C-terminal, substrate-binding domain"/>
    <property type="match status" value="1"/>
</dbReference>
<keyword evidence="3" id="KW-0949">S-adenosyl-L-methionine</keyword>
<dbReference type="InterPro" id="IPR015353">
    <property type="entry name" value="Rubisco_LSMT_subst-bd"/>
</dbReference>
<dbReference type="InterPro" id="IPR036464">
    <property type="entry name" value="Rubisco_LSMT_subst-bd_sf"/>
</dbReference>
<dbReference type="Pfam" id="PF09273">
    <property type="entry name" value="Rubis-subs-bind"/>
    <property type="match status" value="1"/>
</dbReference>
<evidence type="ECO:0000313" key="6">
    <source>
        <dbReference type="Proteomes" id="UP001301350"/>
    </source>
</evidence>
<dbReference type="PANTHER" id="PTHR13271">
    <property type="entry name" value="UNCHARACTERIZED PUTATIVE METHYLTRANSFERASE"/>
    <property type="match status" value="1"/>
</dbReference>
<dbReference type="Proteomes" id="UP001301350">
    <property type="component" value="Unassembled WGS sequence"/>
</dbReference>
<dbReference type="GO" id="GO:0016279">
    <property type="term" value="F:protein-lysine N-methyltransferase activity"/>
    <property type="evidence" value="ECO:0007669"/>
    <property type="project" value="TreeGrafter"/>
</dbReference>
<evidence type="ECO:0000259" key="4">
    <source>
        <dbReference type="PROSITE" id="PS50280"/>
    </source>
</evidence>
<name>A0AAV9J1J2_CYACA</name>
<evidence type="ECO:0000256" key="3">
    <source>
        <dbReference type="ARBA" id="ARBA00022691"/>
    </source>
</evidence>
<evidence type="ECO:0000256" key="2">
    <source>
        <dbReference type="ARBA" id="ARBA00022679"/>
    </source>
</evidence>
<reference evidence="5 6" key="1">
    <citation type="submission" date="2022-07" db="EMBL/GenBank/DDBJ databases">
        <title>Genome-wide signatures of adaptation to extreme environments.</title>
        <authorList>
            <person name="Cho C.H."/>
            <person name="Yoon H.S."/>
        </authorList>
    </citation>
    <scope>NUCLEOTIDE SEQUENCE [LARGE SCALE GENOMIC DNA]</scope>
    <source>
        <strain evidence="5 6">DBV 063 E5</strain>
    </source>
</reference>
<keyword evidence="1" id="KW-0489">Methyltransferase</keyword>
<dbReference type="Gene3D" id="3.90.1420.10">
    <property type="entry name" value="Rubisco LSMT, substrate-binding domain"/>
    <property type="match status" value="1"/>
</dbReference>
<dbReference type="InterPro" id="IPR050600">
    <property type="entry name" value="SETD3_SETD6_MTase"/>
</dbReference>
<feature type="domain" description="SET" evidence="4">
    <location>
        <begin position="123"/>
        <end position="412"/>
    </location>
</feature>
<dbReference type="PROSITE" id="PS50280">
    <property type="entry name" value="SET"/>
    <property type="match status" value="1"/>
</dbReference>
<evidence type="ECO:0000313" key="5">
    <source>
        <dbReference type="EMBL" id="KAK4538208.1"/>
    </source>
</evidence>
<evidence type="ECO:0000256" key="1">
    <source>
        <dbReference type="ARBA" id="ARBA00022603"/>
    </source>
</evidence>
<keyword evidence="2" id="KW-0808">Transferase</keyword>
<dbReference type="InterPro" id="IPR046341">
    <property type="entry name" value="SET_dom_sf"/>
</dbReference>
<protein>
    <recommendedName>
        <fullName evidence="4">SET domain-containing protein</fullName>
    </recommendedName>
</protein>
<organism evidence="5 6">
    <name type="scientific">Cyanidium caldarium</name>
    <name type="common">Red alga</name>
    <dbReference type="NCBI Taxonomy" id="2771"/>
    <lineage>
        <taxon>Eukaryota</taxon>
        <taxon>Rhodophyta</taxon>
        <taxon>Bangiophyceae</taxon>
        <taxon>Cyanidiales</taxon>
        <taxon>Cyanidiaceae</taxon>
        <taxon>Cyanidium</taxon>
    </lineage>
</organism>
<gene>
    <name evidence="5" type="ORF">CDCA_CDCA16G4233</name>
</gene>
<sequence>MDSGTALSDTPYRPAALFCFLDSLQVARAWGVRPAWAGSRGRPVPSPARRAARWRATAPAWRMQLPFGKLQLRLGRLRPPKREGDAAAGASSAELSPAAALCAWLAENGVYMEDRSTWGKAPHGLLIADGTTDDGEPCGRGLLAKREIRTGESMFEVPLHLCMTRGVADRRFERLDVPEMAGVDDYLALASLLLYEDELRARRGRGECQHGSFWDPYLRMLPRLDAPLDSSDASPLNLLWLWGEDDLAWLEGSPALMAARLLRDKIDREYAGMLSGVYSRHPQVFDTDSAFTLEKFRWAFGILFSRAALMPSDAQTLALVPYADLVNHSPFSDAYIDMQSSSTRYAFRPAWKSRRHHWLAGALLRGDRGGDHRAAPGEYPNAEDVREPPDREIVAYSDREYNPLDQIFVSYGQKSNAELLLFYGFVSERNPYNSVDMSVSLQTHAPQNDPLLERKMAFLQECGRDPHQPERFPLFADRYPMELRQFLRFAHLTEDDVAGAADLEQVDVTRPVSAANERASVQALVDACRKALAAYPTSADEDDLALADSQMAALLTLNQRLAIRLRRSEKRILDKTIAAVQREFRMRGG</sequence>
<dbReference type="InterPro" id="IPR001214">
    <property type="entry name" value="SET_dom"/>
</dbReference>